<dbReference type="EMBL" id="UINC01124426">
    <property type="protein sequence ID" value="SVD01560.1"/>
    <property type="molecule type" value="Genomic_DNA"/>
</dbReference>
<dbReference type="AlphaFoldDB" id="A0A382RVR8"/>
<evidence type="ECO:0000313" key="1">
    <source>
        <dbReference type="EMBL" id="SVD01560.1"/>
    </source>
</evidence>
<accession>A0A382RVR8</accession>
<proteinExistence type="predicted"/>
<organism evidence="1">
    <name type="scientific">marine metagenome</name>
    <dbReference type="NCBI Taxonomy" id="408172"/>
    <lineage>
        <taxon>unclassified sequences</taxon>
        <taxon>metagenomes</taxon>
        <taxon>ecological metagenomes</taxon>
    </lineage>
</organism>
<feature type="non-terminal residue" evidence="1">
    <location>
        <position position="1"/>
    </location>
</feature>
<sequence>VIFWRIVDNQLHPVQETDNLGFEESDGVRIPDEYLDKQEFMVMRTAHGIGDWGIISAMPRLLKKKYPNCKVYVPSVNLLEKLFGQMKDNLGTWENPFNNIHYVFDNNPYVDGFKDSIQGEVFHDHYRIYDKDKIDIPLIKQMLKFWQFTEEEYVDSTPELYFSDEEKQKGDEVIKQYAGDEEFGGLLITSRFEGVSKSTGEDYDIEGNIKLMTALLEKCGNLPFFYYTHKKPNEYPFSFNRCLNMRYMDTRTQLYIRSKAKLNIGTHCGFLDCISRDSKVFQIQRVFPL</sequence>
<gene>
    <name evidence="1" type="ORF">METZ01_LOCUS354414</name>
</gene>
<protein>
    <submittedName>
        <fullName evidence="1">Uncharacterized protein</fullName>
    </submittedName>
</protein>
<reference evidence="1" key="1">
    <citation type="submission" date="2018-05" db="EMBL/GenBank/DDBJ databases">
        <authorList>
            <person name="Lanie J.A."/>
            <person name="Ng W.-L."/>
            <person name="Kazmierczak K.M."/>
            <person name="Andrzejewski T.M."/>
            <person name="Davidsen T.M."/>
            <person name="Wayne K.J."/>
            <person name="Tettelin H."/>
            <person name="Glass J.I."/>
            <person name="Rusch D."/>
            <person name="Podicherti R."/>
            <person name="Tsui H.-C.T."/>
            <person name="Winkler M.E."/>
        </authorList>
    </citation>
    <scope>NUCLEOTIDE SEQUENCE</scope>
</reference>
<name>A0A382RVR8_9ZZZZ</name>
<feature type="non-terminal residue" evidence="1">
    <location>
        <position position="289"/>
    </location>
</feature>